<feature type="transmembrane region" description="Helical" evidence="1">
    <location>
        <begin position="48"/>
        <end position="68"/>
    </location>
</feature>
<evidence type="ECO:0000313" key="2">
    <source>
        <dbReference type="EMBL" id="OLY44564.1"/>
    </source>
</evidence>
<dbReference type="PANTHER" id="PTHR34989:SF1">
    <property type="entry name" value="PROTEIN HDED"/>
    <property type="match status" value="1"/>
</dbReference>
<dbReference type="GeneID" id="92990813"/>
<dbReference type="Pfam" id="PF03729">
    <property type="entry name" value="DUF308"/>
    <property type="match status" value="1"/>
</dbReference>
<sequence length="190" mass="20469">MSSNNWNPLEGAHELSAKWGWFLVLGIILLVVGIIAAFTLPFATEAVAIYIGIMMLVGGIVQIIHAFGVKSWGRFFYWLLAGILYTFGGIVCLVQPVLAAAVFTFLLGFLLVVAGVIRVVIGFQSRELKGHGWIIAAGIITAIAGLIITTGWPANTLWVLGLFLSIDLIFQGWGWIGFAIGLHSLKNSGL</sequence>
<dbReference type="InterPro" id="IPR005325">
    <property type="entry name" value="DUF308_memb"/>
</dbReference>
<dbReference type="PANTHER" id="PTHR34989">
    <property type="entry name" value="PROTEIN HDED"/>
    <property type="match status" value="1"/>
</dbReference>
<dbReference type="AlphaFoldDB" id="A0A1R0FCA7"/>
<reference evidence="2 3" key="1">
    <citation type="submission" date="2016-12" db="EMBL/GenBank/DDBJ databases">
        <title>Comparative genomics of Bartonella apis.</title>
        <authorList>
            <person name="Engel P."/>
        </authorList>
    </citation>
    <scope>NUCLEOTIDE SEQUENCE [LARGE SCALE GENOMIC DNA]</scope>
    <source>
        <strain evidence="2 3">PEB0149</strain>
    </source>
</reference>
<dbReference type="GO" id="GO:0005886">
    <property type="term" value="C:plasma membrane"/>
    <property type="evidence" value="ECO:0007669"/>
    <property type="project" value="TreeGrafter"/>
</dbReference>
<dbReference type="InterPro" id="IPR052712">
    <property type="entry name" value="Acid_resist_chaperone_HdeD"/>
</dbReference>
<dbReference type="EMBL" id="LXYT01000001">
    <property type="protein sequence ID" value="OLY44564.1"/>
    <property type="molecule type" value="Genomic_DNA"/>
</dbReference>
<feature type="transmembrane region" description="Helical" evidence="1">
    <location>
        <begin position="133"/>
        <end position="152"/>
    </location>
</feature>
<dbReference type="Proteomes" id="UP000187344">
    <property type="component" value="Unassembled WGS sequence"/>
</dbReference>
<keyword evidence="1" id="KW-0472">Membrane</keyword>
<name>A0A1R0FCA7_9HYPH</name>
<organism evidence="2 3">
    <name type="scientific">Bartonella apis</name>
    <dbReference type="NCBI Taxonomy" id="1686310"/>
    <lineage>
        <taxon>Bacteria</taxon>
        <taxon>Pseudomonadati</taxon>
        <taxon>Pseudomonadota</taxon>
        <taxon>Alphaproteobacteria</taxon>
        <taxon>Hyphomicrobiales</taxon>
        <taxon>Bartonellaceae</taxon>
        <taxon>Bartonella</taxon>
    </lineage>
</organism>
<feature type="transmembrane region" description="Helical" evidence="1">
    <location>
        <begin position="102"/>
        <end position="121"/>
    </location>
</feature>
<feature type="transmembrane region" description="Helical" evidence="1">
    <location>
        <begin position="75"/>
        <end position="96"/>
    </location>
</feature>
<evidence type="ECO:0000256" key="1">
    <source>
        <dbReference type="SAM" id="Phobius"/>
    </source>
</evidence>
<protein>
    <submittedName>
        <fullName evidence="2">Uncharacterized membrane protein HdeD, DUF308 family</fullName>
    </submittedName>
</protein>
<comment type="caution">
    <text evidence="2">The sequence shown here is derived from an EMBL/GenBank/DDBJ whole genome shotgun (WGS) entry which is preliminary data.</text>
</comment>
<evidence type="ECO:0000313" key="3">
    <source>
        <dbReference type="Proteomes" id="UP000187344"/>
    </source>
</evidence>
<accession>A0A1R0FCA7</accession>
<proteinExistence type="predicted"/>
<keyword evidence="1" id="KW-0812">Transmembrane</keyword>
<feature type="transmembrane region" description="Helical" evidence="1">
    <location>
        <begin position="21"/>
        <end position="42"/>
    </location>
</feature>
<keyword evidence="1" id="KW-1133">Transmembrane helix</keyword>
<gene>
    <name evidence="2" type="ORF">PEB0149_020340</name>
</gene>
<keyword evidence="3" id="KW-1185">Reference proteome</keyword>
<dbReference type="RefSeq" id="WP_178391766.1">
    <property type="nucleotide sequence ID" value="NZ_CALYQA010000005.1"/>
</dbReference>
<feature type="transmembrane region" description="Helical" evidence="1">
    <location>
        <begin position="158"/>
        <end position="182"/>
    </location>
</feature>